<reference evidence="1 2" key="1">
    <citation type="journal article" date="2021" name="BMC Biol.">
        <title>Horizontally acquired antibacterial genes associated with adaptive radiation of ladybird beetles.</title>
        <authorList>
            <person name="Li H.S."/>
            <person name="Tang X.F."/>
            <person name="Huang Y.H."/>
            <person name="Xu Z.Y."/>
            <person name="Chen M.L."/>
            <person name="Du X.Y."/>
            <person name="Qiu B.Y."/>
            <person name="Chen P.T."/>
            <person name="Zhang W."/>
            <person name="Slipinski A."/>
            <person name="Escalona H.E."/>
            <person name="Waterhouse R.M."/>
            <person name="Zwick A."/>
            <person name="Pang H."/>
        </authorList>
    </citation>
    <scope>NUCLEOTIDE SEQUENCE [LARGE SCALE GENOMIC DNA]</scope>
    <source>
        <strain evidence="1">SYSU2018</strain>
    </source>
</reference>
<name>A0ABD2MXG1_9CUCU</name>
<organism evidence="1 2">
    <name type="scientific">Cryptolaemus montrouzieri</name>
    <dbReference type="NCBI Taxonomy" id="559131"/>
    <lineage>
        <taxon>Eukaryota</taxon>
        <taxon>Metazoa</taxon>
        <taxon>Ecdysozoa</taxon>
        <taxon>Arthropoda</taxon>
        <taxon>Hexapoda</taxon>
        <taxon>Insecta</taxon>
        <taxon>Pterygota</taxon>
        <taxon>Neoptera</taxon>
        <taxon>Endopterygota</taxon>
        <taxon>Coleoptera</taxon>
        <taxon>Polyphaga</taxon>
        <taxon>Cucujiformia</taxon>
        <taxon>Coccinelloidea</taxon>
        <taxon>Coccinellidae</taxon>
        <taxon>Scymninae</taxon>
        <taxon>Scymnini</taxon>
        <taxon>Cryptolaemus</taxon>
    </lineage>
</organism>
<dbReference type="Proteomes" id="UP001516400">
    <property type="component" value="Unassembled WGS sequence"/>
</dbReference>
<evidence type="ECO:0000313" key="2">
    <source>
        <dbReference type="Proteomes" id="UP001516400"/>
    </source>
</evidence>
<sequence>MIAFLEIIVDLWKIWHLSKKQQLVVEEFGPLPRNNSGLRKNLTPFQETTVGCGRIWTPSKKQQWVMEEFGPFPRNNSGLRKNLAPFLEHFTE</sequence>
<comment type="caution">
    <text evidence="1">The sequence shown here is derived from an EMBL/GenBank/DDBJ whole genome shotgun (WGS) entry which is preliminary data.</text>
</comment>
<evidence type="ECO:0000313" key="1">
    <source>
        <dbReference type="EMBL" id="KAL3271045.1"/>
    </source>
</evidence>
<accession>A0ABD2MXG1</accession>
<dbReference type="AlphaFoldDB" id="A0ABD2MXG1"/>
<proteinExistence type="predicted"/>
<gene>
    <name evidence="1" type="ORF">HHI36_021545</name>
</gene>
<keyword evidence="2" id="KW-1185">Reference proteome</keyword>
<protein>
    <submittedName>
        <fullName evidence="1">Uncharacterized protein</fullName>
    </submittedName>
</protein>
<dbReference type="EMBL" id="JABFTP020000042">
    <property type="protein sequence ID" value="KAL3271045.1"/>
    <property type="molecule type" value="Genomic_DNA"/>
</dbReference>